<feature type="domain" description="Cupin type-2" evidence="1">
    <location>
        <begin position="53"/>
        <end position="112"/>
    </location>
</feature>
<dbReference type="InterPro" id="IPR014710">
    <property type="entry name" value="RmlC-like_jellyroll"/>
</dbReference>
<dbReference type="Pfam" id="PF07883">
    <property type="entry name" value="Cupin_2"/>
    <property type="match status" value="1"/>
</dbReference>
<dbReference type="EMBL" id="CP059491">
    <property type="protein sequence ID" value="QMS99879.1"/>
    <property type="molecule type" value="Genomic_DNA"/>
</dbReference>
<evidence type="ECO:0000259" key="1">
    <source>
        <dbReference type="Pfam" id="PF07883"/>
    </source>
</evidence>
<protein>
    <submittedName>
        <fullName evidence="2">Cupin domain-containing protein</fullName>
    </submittedName>
</protein>
<evidence type="ECO:0000313" key="2">
    <source>
        <dbReference type="EMBL" id="QMS99879.1"/>
    </source>
</evidence>
<dbReference type="InterPro" id="IPR013096">
    <property type="entry name" value="Cupin_2"/>
</dbReference>
<dbReference type="Proteomes" id="UP000515663">
    <property type="component" value="Chromosome"/>
</dbReference>
<dbReference type="InterPro" id="IPR011051">
    <property type="entry name" value="RmlC_Cupin_sf"/>
</dbReference>
<keyword evidence="3" id="KW-1185">Reference proteome</keyword>
<sequence length="139" mass="14370">MAGVLAGSVLAAPAQATPPQGGLVRQEVARFDIPWGITPGYDGPSTVIVQQLVIPPGASTGWHTHPGPEYSIATGGNLVLRTSRNCRGIPFAPGGFMTLPSTLVHEVVNMSPAFAWASVTYTVRPGAPDLVDAANPCAR</sequence>
<evidence type="ECO:0000313" key="3">
    <source>
        <dbReference type="Proteomes" id="UP000515663"/>
    </source>
</evidence>
<gene>
    <name evidence="2" type="ORF">H1R19_12895</name>
</gene>
<dbReference type="SUPFAM" id="SSF51182">
    <property type="entry name" value="RmlC-like cupins"/>
    <property type="match status" value="1"/>
</dbReference>
<organism evidence="2 3">
    <name type="scientific">Gordonia jinghuaiqii</name>
    <dbReference type="NCBI Taxonomy" id="2758710"/>
    <lineage>
        <taxon>Bacteria</taxon>
        <taxon>Bacillati</taxon>
        <taxon>Actinomycetota</taxon>
        <taxon>Actinomycetes</taxon>
        <taxon>Mycobacteriales</taxon>
        <taxon>Gordoniaceae</taxon>
        <taxon>Gordonia</taxon>
    </lineage>
</organism>
<name>A0A7D7LP83_9ACTN</name>
<dbReference type="RefSeq" id="WP_219849230.1">
    <property type="nucleotide sequence ID" value="NZ_CP059491.1"/>
</dbReference>
<accession>A0A7D7LP83</accession>
<dbReference type="Gene3D" id="2.60.120.10">
    <property type="entry name" value="Jelly Rolls"/>
    <property type="match status" value="1"/>
</dbReference>
<dbReference type="KEGG" id="gji:H1R19_12895"/>
<dbReference type="AlphaFoldDB" id="A0A7D7LP83"/>
<reference evidence="3" key="1">
    <citation type="submission" date="2020-07" db="EMBL/GenBank/DDBJ databases">
        <title>novel species isolated from the respiratory tract of Marmot.</title>
        <authorList>
            <person name="Zhang G."/>
        </authorList>
    </citation>
    <scope>NUCLEOTIDE SEQUENCE [LARGE SCALE GENOMIC DNA]</scope>
    <source>
        <strain evidence="3">686</strain>
    </source>
</reference>
<proteinExistence type="predicted"/>